<dbReference type="Gene3D" id="3.40.225.10">
    <property type="entry name" value="Class II aldolase/adducin N-terminal domain"/>
    <property type="match status" value="1"/>
</dbReference>
<dbReference type="GeneID" id="41331474"/>
<dbReference type="GO" id="GO:0019323">
    <property type="term" value="P:pentose catabolic process"/>
    <property type="evidence" value="ECO:0007669"/>
    <property type="project" value="TreeGrafter"/>
</dbReference>
<evidence type="ECO:0000256" key="1">
    <source>
        <dbReference type="ARBA" id="ARBA00022723"/>
    </source>
</evidence>
<dbReference type="GO" id="GO:0005829">
    <property type="term" value="C:cytosol"/>
    <property type="evidence" value="ECO:0007669"/>
    <property type="project" value="TreeGrafter"/>
</dbReference>
<dbReference type="Pfam" id="PF00596">
    <property type="entry name" value="Aldolase_II"/>
    <property type="match status" value="1"/>
</dbReference>
<dbReference type="PANTHER" id="PTHR22789">
    <property type="entry name" value="FUCULOSE PHOSPHATE ALDOLASE"/>
    <property type="match status" value="1"/>
</dbReference>
<accession>A0A5B9DG11</accession>
<dbReference type="PANTHER" id="PTHR22789:SF0">
    <property type="entry name" value="3-OXO-TETRONATE 4-PHOSPHATE DECARBOXYLASE-RELATED"/>
    <property type="match status" value="1"/>
</dbReference>
<sequence length="228" mass="25738">MVLTEEKEKDYQEIVLNGAKKIFEGKLVEFGEGNVSIRVKKQDEMFITPTQNDYSTLKSQEIVHIQFDGIQLSKGRPASSEYRLHTSIYRARPKANCIIHTHSVYASMLATVKQKIPVLLEEMIFFLGGEIEVADYTPAGTQEIGEVALKAMGDKNAVLLTNHGVLVCGRDMKTAVKNAKLVEKLSKIYWGATQIGKIQTVKPEQWQKWLDLFKAMHSTVPRKKKVSK</sequence>
<keyword evidence="2" id="KW-0456">Lyase</keyword>
<protein>
    <submittedName>
        <fullName evidence="4">Class II aldolase/adducin family protein</fullName>
    </submittedName>
</protein>
<dbReference type="SMART" id="SM01007">
    <property type="entry name" value="Aldolase_II"/>
    <property type="match status" value="1"/>
</dbReference>
<dbReference type="OrthoDB" id="18709at2157"/>
<evidence type="ECO:0000259" key="3">
    <source>
        <dbReference type="SMART" id="SM01007"/>
    </source>
</evidence>
<keyword evidence="1" id="KW-0479">Metal-binding</keyword>
<gene>
    <name evidence="4" type="ORF">DSAG12_03503</name>
</gene>
<dbReference type="InterPro" id="IPR001303">
    <property type="entry name" value="Aldolase_II/adducin_N"/>
</dbReference>
<dbReference type="GO" id="GO:0008738">
    <property type="term" value="F:L-fuculose-phosphate aldolase activity"/>
    <property type="evidence" value="ECO:0007669"/>
    <property type="project" value="UniProtKB-EC"/>
</dbReference>
<feature type="domain" description="Class II aldolase/adducin N-terminal" evidence="3">
    <location>
        <begin position="13"/>
        <end position="190"/>
    </location>
</feature>
<proteinExistence type="predicted"/>
<evidence type="ECO:0000313" key="5">
    <source>
        <dbReference type="Proteomes" id="UP000321408"/>
    </source>
</evidence>
<dbReference type="EMBL" id="CP042905">
    <property type="protein sequence ID" value="QEE17666.1"/>
    <property type="molecule type" value="Genomic_DNA"/>
</dbReference>
<keyword evidence="5" id="KW-1185">Reference proteome</keyword>
<dbReference type="SUPFAM" id="SSF53639">
    <property type="entry name" value="AraD/HMP-PK domain-like"/>
    <property type="match status" value="1"/>
</dbReference>
<evidence type="ECO:0000256" key="2">
    <source>
        <dbReference type="ARBA" id="ARBA00023239"/>
    </source>
</evidence>
<dbReference type="InterPro" id="IPR050197">
    <property type="entry name" value="Aldolase_class_II_sugar_metab"/>
</dbReference>
<dbReference type="KEGG" id="psyt:DSAG12_03503"/>
<dbReference type="GO" id="GO:0046872">
    <property type="term" value="F:metal ion binding"/>
    <property type="evidence" value="ECO:0007669"/>
    <property type="project" value="UniProtKB-KW"/>
</dbReference>
<evidence type="ECO:0000313" key="4">
    <source>
        <dbReference type="EMBL" id="QEE17666.1"/>
    </source>
</evidence>
<reference evidence="4 5" key="1">
    <citation type="journal article" date="2020" name="Nature">
        <title>Isolation of an archaeon at the prokaryote-eukaryote interface.</title>
        <authorList>
            <person name="Imachi H."/>
            <person name="Nobu M.K."/>
            <person name="Nakahara N."/>
            <person name="Morono Y."/>
            <person name="Ogawara M."/>
            <person name="Takaki Y."/>
            <person name="Takano Y."/>
            <person name="Uematsu K."/>
            <person name="Ikuta T."/>
            <person name="Ito M."/>
            <person name="Matsui Y."/>
            <person name="Miyazaki M."/>
            <person name="Murata K."/>
            <person name="Saito Y."/>
            <person name="Sakai S."/>
            <person name="Song C."/>
            <person name="Tasumi E."/>
            <person name="Yamanaka Y."/>
            <person name="Yamaguchi T."/>
            <person name="Kamagata Y."/>
            <person name="Tamaki H."/>
            <person name="Takai K."/>
        </authorList>
    </citation>
    <scope>NUCLEOTIDE SEQUENCE [LARGE SCALE GENOMIC DNA]</scope>
    <source>
        <strain evidence="4 5">MK-D1</strain>
    </source>
</reference>
<dbReference type="RefSeq" id="WP_147664554.1">
    <property type="nucleotide sequence ID" value="NZ_CP042905.2"/>
</dbReference>
<dbReference type="Proteomes" id="UP000321408">
    <property type="component" value="Chromosome"/>
</dbReference>
<dbReference type="InterPro" id="IPR036409">
    <property type="entry name" value="Aldolase_II/adducin_N_sf"/>
</dbReference>
<organism evidence="4 5">
    <name type="scientific">Promethearchaeum syntrophicum</name>
    <dbReference type="NCBI Taxonomy" id="2594042"/>
    <lineage>
        <taxon>Archaea</taxon>
        <taxon>Promethearchaeati</taxon>
        <taxon>Promethearchaeota</taxon>
        <taxon>Promethearchaeia</taxon>
        <taxon>Promethearchaeales</taxon>
        <taxon>Promethearchaeaceae</taxon>
        <taxon>Promethearchaeum</taxon>
    </lineage>
</organism>
<name>A0A5B9DG11_9ARCH</name>
<reference evidence="4 5" key="2">
    <citation type="journal article" date="2024" name="Int. J. Syst. Evol. Microbiol.">
        <title>Promethearchaeum syntrophicum gen. nov., sp. nov., an anaerobic, obligately syntrophic archaeon, the first isolate of the lineage 'Asgard' archaea, and proposal of the new archaeal phylum Promethearchaeota phyl. nov. and kingdom Promethearchaeati regn. nov.</title>
        <authorList>
            <person name="Imachi H."/>
            <person name="Nobu M.K."/>
            <person name="Kato S."/>
            <person name="Takaki Y."/>
            <person name="Miyazaki M."/>
            <person name="Miyata M."/>
            <person name="Ogawara M."/>
            <person name="Saito Y."/>
            <person name="Sakai S."/>
            <person name="Tahara Y.O."/>
            <person name="Takano Y."/>
            <person name="Tasumi E."/>
            <person name="Uematsu K."/>
            <person name="Yoshimura T."/>
            <person name="Itoh T."/>
            <person name="Ohkuma M."/>
            <person name="Takai K."/>
        </authorList>
    </citation>
    <scope>NUCLEOTIDE SEQUENCE [LARGE SCALE GENOMIC DNA]</scope>
    <source>
        <strain evidence="4 5">MK-D1</strain>
    </source>
</reference>
<dbReference type="UniPathway" id="UPA00071"/>
<dbReference type="AlphaFoldDB" id="A0A5B9DG11"/>